<dbReference type="EMBL" id="JAATVY010000009">
    <property type="protein sequence ID" value="NJC71050.1"/>
    <property type="molecule type" value="Genomic_DNA"/>
</dbReference>
<organism evidence="1 2">
    <name type="scientific">Planosporangium thailandense</name>
    <dbReference type="NCBI Taxonomy" id="765197"/>
    <lineage>
        <taxon>Bacteria</taxon>
        <taxon>Bacillati</taxon>
        <taxon>Actinomycetota</taxon>
        <taxon>Actinomycetes</taxon>
        <taxon>Micromonosporales</taxon>
        <taxon>Micromonosporaceae</taxon>
        <taxon>Planosporangium</taxon>
    </lineage>
</organism>
<comment type="caution">
    <text evidence="1">The sequence shown here is derived from an EMBL/GenBank/DDBJ whole genome shotgun (WGS) entry which is preliminary data.</text>
</comment>
<reference evidence="1 2" key="1">
    <citation type="submission" date="2020-03" db="EMBL/GenBank/DDBJ databases">
        <title>WGS of the type strain of Planosporangium spp.</title>
        <authorList>
            <person name="Thawai C."/>
        </authorList>
    </citation>
    <scope>NUCLEOTIDE SEQUENCE [LARGE SCALE GENOMIC DNA]</scope>
    <source>
        <strain evidence="1 2">TBRC 5610</strain>
    </source>
</reference>
<name>A0ABX0Y0C9_9ACTN</name>
<keyword evidence="2" id="KW-1185">Reference proteome</keyword>
<dbReference type="RefSeq" id="WP_167925952.1">
    <property type="nucleotide sequence ID" value="NZ_JAATVY010000009.1"/>
</dbReference>
<dbReference type="Proteomes" id="UP000722989">
    <property type="component" value="Unassembled WGS sequence"/>
</dbReference>
<evidence type="ECO:0000313" key="1">
    <source>
        <dbReference type="EMBL" id="NJC71050.1"/>
    </source>
</evidence>
<sequence length="169" mass="18404">MALFRRRKLPTEQRPKLEGDERIVAWAPTGQDVVVLTTYGIWLPGAQERLGWHEVHKATWSGRQLGLVPAGEVGAGEGYVIVADRPAVVHTLLEPDQVPAQVHARVTKSIAYTQHHPLPGGGGVRVVARRVPGVNGLRWTVRYDEGVDPGGPEIATLTAELVEYGRSSL</sequence>
<accession>A0ABX0Y0C9</accession>
<gene>
    <name evidence="1" type="ORF">HC031_15215</name>
</gene>
<evidence type="ECO:0000313" key="2">
    <source>
        <dbReference type="Proteomes" id="UP000722989"/>
    </source>
</evidence>
<proteinExistence type="predicted"/>
<protein>
    <submittedName>
        <fullName evidence="1">Uncharacterized protein</fullName>
    </submittedName>
</protein>